<evidence type="ECO:0000313" key="1">
    <source>
        <dbReference type="EMBL" id="SOY46278.1"/>
    </source>
</evidence>
<proteinExistence type="predicted"/>
<accession>A0A975WVK8</accession>
<comment type="caution">
    <text evidence="1">The sequence shown here is derived from an EMBL/GenBank/DDBJ whole genome shotgun (WGS) entry which is preliminary data.</text>
</comment>
<dbReference type="EMBL" id="OFSQ01000008">
    <property type="protein sequence ID" value="SOY46278.1"/>
    <property type="molecule type" value="Genomic_DNA"/>
</dbReference>
<reference evidence="1 2" key="1">
    <citation type="submission" date="2018-01" db="EMBL/GenBank/DDBJ databases">
        <authorList>
            <person name="Clerissi C."/>
        </authorList>
    </citation>
    <scope>NUCLEOTIDE SEQUENCE [LARGE SCALE GENOMIC DNA]</scope>
    <source>
        <strain evidence="1">Cupriavidus sp. LMG 19464</strain>
    </source>
</reference>
<protein>
    <submittedName>
        <fullName evidence="1">Uncharacterized protein</fullName>
    </submittedName>
</protein>
<dbReference type="AlphaFoldDB" id="A0A975WVK8"/>
<sequence>MEACRLVCERCVARADGPAGTPFFMTPVPVAPAYETDSAEPLL</sequence>
<dbReference type="Proteomes" id="UP000256780">
    <property type="component" value="Chromosome CBM2587_a"/>
</dbReference>
<organism evidence="1 2">
    <name type="scientific">Cupriavidus taiwanensis</name>
    <dbReference type="NCBI Taxonomy" id="164546"/>
    <lineage>
        <taxon>Bacteria</taxon>
        <taxon>Pseudomonadati</taxon>
        <taxon>Pseudomonadota</taxon>
        <taxon>Betaproteobacteria</taxon>
        <taxon>Burkholderiales</taxon>
        <taxon>Burkholderiaceae</taxon>
        <taxon>Cupriavidus</taxon>
    </lineage>
</organism>
<name>A0A975WVK8_9BURK</name>
<gene>
    <name evidence="1" type="ORF">CBM2587_A160155</name>
</gene>
<evidence type="ECO:0000313" key="2">
    <source>
        <dbReference type="Proteomes" id="UP000256780"/>
    </source>
</evidence>